<organism evidence="2 3">
    <name type="scientific">Anaerobutyricum hallii</name>
    <dbReference type="NCBI Taxonomy" id="39488"/>
    <lineage>
        <taxon>Bacteria</taxon>
        <taxon>Bacillati</taxon>
        <taxon>Bacillota</taxon>
        <taxon>Clostridia</taxon>
        <taxon>Lachnospirales</taxon>
        <taxon>Lachnospiraceae</taxon>
        <taxon>Anaerobutyricum</taxon>
    </lineage>
</organism>
<dbReference type="Pfam" id="PF23343">
    <property type="entry name" value="REP_ORF2-G2P"/>
    <property type="match status" value="1"/>
</dbReference>
<dbReference type="EMBL" id="CYZL01000039">
    <property type="protein sequence ID" value="CUP06943.1"/>
    <property type="molecule type" value="Genomic_DNA"/>
</dbReference>
<sequence>MSYTKNIYEFDNAIEVEEKHTYRYRSPGMKREKKKKLTPAQMKAVNQKNKEKTCRRKLRKHFEENDYFVCLTYEKEKRPSDMTEAKRDFSDAMKVIRREYGKAGYKVKWIRNIEVGTKNGWHVHLVINRIPDTDLILRKAWKKGKVICQLMYEKGEFKDLAAYITKTPETDKRLRETSYSTSRNLPLPEAKKKTYVRWRTWNKIRIPKGYYIDKDSVHEGNNPVTGYPYREYTLLKLKRRE</sequence>
<dbReference type="AlphaFoldDB" id="A0A174K464"/>
<dbReference type="InterPro" id="IPR056906">
    <property type="entry name" value="ORF2/G2P_dom"/>
</dbReference>
<feature type="domain" description="Replication-associated protein ORF2/G2P" evidence="1">
    <location>
        <begin position="66"/>
        <end position="167"/>
    </location>
</feature>
<gene>
    <name evidence="2" type="ORF">ERS852450_03006</name>
</gene>
<protein>
    <recommendedName>
        <fullName evidence="1">Replication-associated protein ORF2/G2P domain-containing protein</fullName>
    </recommendedName>
</protein>
<name>A0A174K464_9FIRM</name>
<proteinExistence type="predicted"/>
<reference evidence="2 3" key="1">
    <citation type="submission" date="2015-09" db="EMBL/GenBank/DDBJ databases">
        <authorList>
            <consortium name="Pathogen Informatics"/>
        </authorList>
    </citation>
    <scope>NUCLEOTIDE SEQUENCE [LARGE SCALE GENOMIC DNA]</scope>
    <source>
        <strain evidence="2 3">2789STDY5834835</strain>
    </source>
</reference>
<accession>A0A174K464</accession>
<evidence type="ECO:0000313" key="2">
    <source>
        <dbReference type="EMBL" id="CUP06943.1"/>
    </source>
</evidence>
<evidence type="ECO:0000259" key="1">
    <source>
        <dbReference type="Pfam" id="PF23343"/>
    </source>
</evidence>
<dbReference type="RefSeq" id="WP_055299881.1">
    <property type="nucleotide sequence ID" value="NZ_CYZL01000039.1"/>
</dbReference>
<dbReference type="Proteomes" id="UP000095679">
    <property type="component" value="Unassembled WGS sequence"/>
</dbReference>
<evidence type="ECO:0000313" key="3">
    <source>
        <dbReference type="Proteomes" id="UP000095679"/>
    </source>
</evidence>